<keyword evidence="5" id="KW-0997">Cell inner membrane</keyword>
<dbReference type="Gene3D" id="3.40.50.300">
    <property type="entry name" value="P-loop containing nucleotide triphosphate hydrolases"/>
    <property type="match status" value="1"/>
</dbReference>
<evidence type="ECO:0000256" key="4">
    <source>
        <dbReference type="ARBA" id="ARBA00022475"/>
    </source>
</evidence>
<comment type="subcellular location">
    <subcellularLocation>
        <location evidence="1">Cell membrane</location>
        <topology evidence="1">Peripheral membrane protein</topology>
    </subcellularLocation>
</comment>
<keyword evidence="7 11" id="KW-0067">ATP-binding</keyword>
<dbReference type="Pfam" id="PF08352">
    <property type="entry name" value="oligo_HPY"/>
    <property type="match status" value="1"/>
</dbReference>
<evidence type="ECO:0000313" key="11">
    <source>
        <dbReference type="EMBL" id="AXV07418.1"/>
    </source>
</evidence>
<evidence type="ECO:0000313" key="12">
    <source>
        <dbReference type="Proteomes" id="UP000264006"/>
    </source>
</evidence>
<evidence type="ECO:0000256" key="7">
    <source>
        <dbReference type="ARBA" id="ARBA00022840"/>
    </source>
</evidence>
<dbReference type="GO" id="GO:0005886">
    <property type="term" value="C:plasma membrane"/>
    <property type="evidence" value="ECO:0007669"/>
    <property type="project" value="UniProtKB-SubCell"/>
</dbReference>
<keyword evidence="6" id="KW-0547">Nucleotide-binding</keyword>
<dbReference type="RefSeq" id="WP_114591911.1">
    <property type="nucleotide sequence ID" value="NZ_CP031165.1"/>
</dbReference>
<evidence type="ECO:0000256" key="5">
    <source>
        <dbReference type="ARBA" id="ARBA00022519"/>
    </source>
</evidence>
<dbReference type="PROSITE" id="PS00211">
    <property type="entry name" value="ABC_TRANSPORTER_1"/>
    <property type="match status" value="1"/>
</dbReference>
<evidence type="ECO:0000256" key="1">
    <source>
        <dbReference type="ARBA" id="ARBA00004202"/>
    </source>
</evidence>
<dbReference type="InterPro" id="IPR003439">
    <property type="entry name" value="ABC_transporter-like_ATP-bd"/>
</dbReference>
<keyword evidence="9" id="KW-0472">Membrane</keyword>
<dbReference type="NCBIfam" id="TIGR01727">
    <property type="entry name" value="oligo_HPY"/>
    <property type="match status" value="1"/>
</dbReference>
<keyword evidence="3" id="KW-0813">Transport</keyword>
<dbReference type="AlphaFoldDB" id="A0A346XYX1"/>
<dbReference type="FunFam" id="3.40.50.300:FF:000016">
    <property type="entry name" value="Oligopeptide ABC transporter ATP-binding component"/>
    <property type="match status" value="1"/>
</dbReference>
<keyword evidence="4" id="KW-1003">Cell membrane</keyword>
<sequence>MTDQNRSATPVLSVRDLRVAYATPTGMLHAVDGVSIDVAAGESVGLVGESGCGKSTMGKALMQLLPPGAEMSGSVTLQGEELVGINARRLRKIRGEDMALVFQEPMTRLDPLMRVSDHFVEAIRAHRPKTKKDEARAMAREALMQMGIPPTRADNYPHEFSGGMRQRIMIALGIVMRPYLVIADEPTTALDVIVEAQILDLLDRLRREEDLGLILITHNLGIVAETCDRVAVMYAGRIVEVGPVEEVFTDPKHPYTQGLLRSVISADTVELASIDGFPPNLLDPPTGCRFAPRCDQRFEPCTTVDPSLTPVSDATRAACLLYPGAETGADATHEMAR</sequence>
<dbReference type="Pfam" id="PF00005">
    <property type="entry name" value="ABC_tran"/>
    <property type="match status" value="1"/>
</dbReference>
<dbReference type="Proteomes" id="UP000264006">
    <property type="component" value="Chromosome"/>
</dbReference>
<evidence type="ECO:0000259" key="10">
    <source>
        <dbReference type="PROSITE" id="PS50893"/>
    </source>
</evidence>
<dbReference type="InterPro" id="IPR027417">
    <property type="entry name" value="P-loop_NTPase"/>
</dbReference>
<keyword evidence="12" id="KW-1185">Reference proteome</keyword>
<dbReference type="InterPro" id="IPR013563">
    <property type="entry name" value="Oligopep_ABC_C"/>
</dbReference>
<reference evidence="11 12" key="1">
    <citation type="submission" date="2018-09" db="EMBL/GenBank/DDBJ databases">
        <title>Complete genome sequence of Euzebya sp. DY32-46 isolated from seawater of Pacific Ocean.</title>
        <authorList>
            <person name="Xu L."/>
            <person name="Wu Y.-H."/>
            <person name="Xu X.-W."/>
        </authorList>
    </citation>
    <scope>NUCLEOTIDE SEQUENCE [LARGE SCALE GENOMIC DNA]</scope>
    <source>
        <strain evidence="11 12">DY32-46</strain>
    </source>
</reference>
<evidence type="ECO:0000256" key="2">
    <source>
        <dbReference type="ARBA" id="ARBA00005417"/>
    </source>
</evidence>
<evidence type="ECO:0000256" key="9">
    <source>
        <dbReference type="ARBA" id="ARBA00023136"/>
    </source>
</evidence>
<dbReference type="InterPro" id="IPR003593">
    <property type="entry name" value="AAA+_ATPase"/>
</dbReference>
<accession>A0A346XYX1</accession>
<dbReference type="InterPro" id="IPR017871">
    <property type="entry name" value="ABC_transporter-like_CS"/>
</dbReference>
<dbReference type="GO" id="GO:0016887">
    <property type="term" value="F:ATP hydrolysis activity"/>
    <property type="evidence" value="ECO:0007669"/>
    <property type="project" value="InterPro"/>
</dbReference>
<keyword evidence="8" id="KW-1278">Translocase</keyword>
<dbReference type="SUPFAM" id="SSF52540">
    <property type="entry name" value="P-loop containing nucleoside triphosphate hydrolases"/>
    <property type="match status" value="1"/>
</dbReference>
<dbReference type="KEGG" id="euz:DVS28_a2739"/>
<dbReference type="InterPro" id="IPR050388">
    <property type="entry name" value="ABC_Ni/Peptide_Import"/>
</dbReference>
<evidence type="ECO:0000256" key="3">
    <source>
        <dbReference type="ARBA" id="ARBA00022448"/>
    </source>
</evidence>
<dbReference type="GO" id="GO:0015833">
    <property type="term" value="P:peptide transport"/>
    <property type="evidence" value="ECO:0007669"/>
    <property type="project" value="InterPro"/>
</dbReference>
<gene>
    <name evidence="11" type="ORF">DVS28_a2739</name>
</gene>
<evidence type="ECO:0000256" key="6">
    <source>
        <dbReference type="ARBA" id="ARBA00022741"/>
    </source>
</evidence>
<dbReference type="OrthoDB" id="3677453at2"/>
<dbReference type="EMBL" id="CP031165">
    <property type="protein sequence ID" value="AXV07418.1"/>
    <property type="molecule type" value="Genomic_DNA"/>
</dbReference>
<comment type="similarity">
    <text evidence="2">Belongs to the ABC transporter superfamily.</text>
</comment>
<dbReference type="PANTHER" id="PTHR43297">
    <property type="entry name" value="OLIGOPEPTIDE TRANSPORT ATP-BINDING PROTEIN APPD"/>
    <property type="match status" value="1"/>
</dbReference>
<feature type="domain" description="ABC transporter" evidence="10">
    <location>
        <begin position="14"/>
        <end position="260"/>
    </location>
</feature>
<protein>
    <submittedName>
        <fullName evidence="11">ABC transporter ATP-binding protein</fullName>
    </submittedName>
</protein>
<name>A0A346XYX1_9ACTN</name>
<proteinExistence type="inferred from homology"/>
<dbReference type="PROSITE" id="PS50893">
    <property type="entry name" value="ABC_TRANSPORTER_2"/>
    <property type="match status" value="1"/>
</dbReference>
<dbReference type="CDD" id="cd03257">
    <property type="entry name" value="ABC_NikE_OppD_transporters"/>
    <property type="match status" value="1"/>
</dbReference>
<organism evidence="11 12">
    <name type="scientific">Euzebya pacifica</name>
    <dbReference type="NCBI Taxonomy" id="1608957"/>
    <lineage>
        <taxon>Bacteria</taxon>
        <taxon>Bacillati</taxon>
        <taxon>Actinomycetota</taxon>
        <taxon>Nitriliruptoria</taxon>
        <taxon>Euzebyales</taxon>
    </lineage>
</organism>
<evidence type="ECO:0000256" key="8">
    <source>
        <dbReference type="ARBA" id="ARBA00022967"/>
    </source>
</evidence>
<dbReference type="PANTHER" id="PTHR43297:SF14">
    <property type="entry name" value="ATPASE AAA-TYPE CORE DOMAIN-CONTAINING PROTEIN"/>
    <property type="match status" value="1"/>
</dbReference>
<dbReference type="SMART" id="SM00382">
    <property type="entry name" value="AAA"/>
    <property type="match status" value="1"/>
</dbReference>
<dbReference type="GO" id="GO:0005524">
    <property type="term" value="F:ATP binding"/>
    <property type="evidence" value="ECO:0007669"/>
    <property type="project" value="UniProtKB-KW"/>
</dbReference>